<comment type="caution">
    <text evidence="1">The sequence shown here is derived from an EMBL/GenBank/DDBJ whole genome shotgun (WGS) entry which is preliminary data.</text>
</comment>
<dbReference type="Proteomes" id="UP001168821">
    <property type="component" value="Unassembled WGS sequence"/>
</dbReference>
<sequence length="220" mass="24052">MLKQLTFYALFACLFQGFLFLNRNDIIAEYKPLLTERVNNYSAEYTEAAAEYTLTLEEIKNQTWATVASMNTQIATLKQTIVTALNVSSDDDAVVACLTAQQTAANALSSVAINSTCWVGVSYPDLATARDALHLLATIPNGTIEACTSLNPLPSQDELFLDCITHKILDLDELNDVLTANFTTVKTETLDTSVGCLADQSTLVSEQINEIDFEVTLCMS</sequence>
<dbReference type="EMBL" id="JALNTZ010000003">
    <property type="protein sequence ID" value="KAJ3657871.1"/>
    <property type="molecule type" value="Genomic_DNA"/>
</dbReference>
<accession>A0AA38IM18</accession>
<gene>
    <name evidence="1" type="ORF">Zmor_009647</name>
</gene>
<evidence type="ECO:0000313" key="1">
    <source>
        <dbReference type="EMBL" id="KAJ3657871.1"/>
    </source>
</evidence>
<dbReference type="AlphaFoldDB" id="A0AA38IM18"/>
<proteinExistence type="predicted"/>
<reference evidence="1" key="1">
    <citation type="journal article" date="2023" name="G3 (Bethesda)">
        <title>Whole genome assemblies of Zophobas morio and Tenebrio molitor.</title>
        <authorList>
            <person name="Kaur S."/>
            <person name="Stinson S.A."/>
            <person name="diCenzo G.C."/>
        </authorList>
    </citation>
    <scope>NUCLEOTIDE SEQUENCE</scope>
    <source>
        <strain evidence="1">QUZm001</strain>
    </source>
</reference>
<organism evidence="1 2">
    <name type="scientific">Zophobas morio</name>
    <dbReference type="NCBI Taxonomy" id="2755281"/>
    <lineage>
        <taxon>Eukaryota</taxon>
        <taxon>Metazoa</taxon>
        <taxon>Ecdysozoa</taxon>
        <taxon>Arthropoda</taxon>
        <taxon>Hexapoda</taxon>
        <taxon>Insecta</taxon>
        <taxon>Pterygota</taxon>
        <taxon>Neoptera</taxon>
        <taxon>Endopterygota</taxon>
        <taxon>Coleoptera</taxon>
        <taxon>Polyphaga</taxon>
        <taxon>Cucujiformia</taxon>
        <taxon>Tenebrionidae</taxon>
        <taxon>Zophobas</taxon>
    </lineage>
</organism>
<keyword evidence="2" id="KW-1185">Reference proteome</keyword>
<name>A0AA38IM18_9CUCU</name>
<protein>
    <submittedName>
        <fullName evidence="1">Uncharacterized protein</fullName>
    </submittedName>
</protein>
<evidence type="ECO:0000313" key="2">
    <source>
        <dbReference type="Proteomes" id="UP001168821"/>
    </source>
</evidence>